<evidence type="ECO:0000313" key="2">
    <source>
        <dbReference type="Proteomes" id="UP000662904"/>
    </source>
</evidence>
<dbReference type="EMBL" id="CP059066">
    <property type="protein sequence ID" value="QSQ09917.1"/>
    <property type="molecule type" value="Genomic_DNA"/>
</dbReference>
<keyword evidence="2" id="KW-1185">Reference proteome</keyword>
<protein>
    <submittedName>
        <fullName evidence="1">Uncharacterized protein</fullName>
    </submittedName>
</protein>
<name>A0A8A0RRA5_9FIRM</name>
<evidence type="ECO:0000313" key="1">
    <source>
        <dbReference type="EMBL" id="QSQ09917.1"/>
    </source>
</evidence>
<dbReference type="Proteomes" id="UP000662904">
    <property type="component" value="Chromosome"/>
</dbReference>
<sequence>MFSIFSFIIITSFKNGLTISIDMKDLSVPVSKKLQDVSAEELANVILEIKKNIPDITREILNSGKNEANLNISGFHIILPKAFVQEFESKISEIVEMALYKLIDTIDREDLVKGLSIKHQVIMEEFIRNELNNKKIDIELLERYSFPVKLNFR</sequence>
<organism evidence="1 2">
    <name type="scientific">Koleobacter methoxysyntrophicus</name>
    <dbReference type="NCBI Taxonomy" id="2751313"/>
    <lineage>
        <taxon>Bacteria</taxon>
        <taxon>Bacillati</taxon>
        <taxon>Bacillota</taxon>
        <taxon>Clostridia</taxon>
        <taxon>Koleobacterales</taxon>
        <taxon>Koleobacteraceae</taxon>
        <taxon>Koleobacter</taxon>
    </lineage>
</organism>
<dbReference type="KEGG" id="kme:H0A61_02298"/>
<proteinExistence type="predicted"/>
<reference evidence="1" key="1">
    <citation type="submission" date="2020-07" db="EMBL/GenBank/DDBJ databases">
        <title>Koleobacter methoxysyntrophicus gen. nov., sp. nov., a novel anaerobic bacterium isolated from deep subsurface oil field and proposal of Koleobacterales ord. nov. in the phylum Firmicutes.</title>
        <authorList>
            <person name="Sakamoto S."/>
            <person name="Tamaki H."/>
        </authorList>
    </citation>
    <scope>NUCLEOTIDE SEQUENCE</scope>
    <source>
        <strain evidence="1">NRmbB1</strain>
    </source>
</reference>
<dbReference type="AlphaFoldDB" id="A0A8A0RRA5"/>
<accession>A0A8A0RRA5</accession>
<gene>
    <name evidence="1" type="ORF">H0A61_02298</name>
</gene>